<dbReference type="Proteomes" id="UP001589683">
    <property type="component" value="Unassembled WGS sequence"/>
</dbReference>
<keyword evidence="1" id="KW-0472">Membrane</keyword>
<proteinExistence type="predicted"/>
<gene>
    <name evidence="2" type="ORF">ACFFUT_16360</name>
</gene>
<organism evidence="2 3">
    <name type="scientific">Pseudohalocynthiibacter aestuariivivens</name>
    <dbReference type="NCBI Taxonomy" id="1591409"/>
    <lineage>
        <taxon>Bacteria</taxon>
        <taxon>Pseudomonadati</taxon>
        <taxon>Pseudomonadota</taxon>
        <taxon>Alphaproteobacteria</taxon>
        <taxon>Rhodobacterales</taxon>
        <taxon>Paracoccaceae</taxon>
        <taxon>Pseudohalocynthiibacter</taxon>
    </lineage>
</organism>
<protein>
    <recommendedName>
        <fullName evidence="4">Magnesium transporter</fullName>
    </recommendedName>
</protein>
<feature type="transmembrane region" description="Helical" evidence="1">
    <location>
        <begin position="41"/>
        <end position="62"/>
    </location>
</feature>
<sequence>MQINSNPTDVAKEAHSRSLNVDETYWGYILRDKTRQKSSEIITQALVGFVGLCAVVAALGLWVLPGSFMGSDVAVLKLGMTVILCALGVLALWYGTTSQKYELQVDLNKGEFREVLRSKKGQTTQIARHSFDQVGNIFVVRQQDDEKRATLVLQISDDEQTVESVEALETELLEIQSRLSKDIKGVTPRPGMHKTTRNERQTAAGVGKAAALAMGQ</sequence>
<keyword evidence="1" id="KW-0812">Transmembrane</keyword>
<evidence type="ECO:0008006" key="4">
    <source>
        <dbReference type="Google" id="ProtNLM"/>
    </source>
</evidence>
<reference evidence="2 3" key="1">
    <citation type="submission" date="2024-09" db="EMBL/GenBank/DDBJ databases">
        <authorList>
            <person name="Sun Q."/>
            <person name="Mori K."/>
        </authorList>
    </citation>
    <scope>NUCLEOTIDE SEQUENCE [LARGE SCALE GENOMIC DNA]</scope>
    <source>
        <strain evidence="2 3">CECT 8726</strain>
    </source>
</reference>
<keyword evidence="3" id="KW-1185">Reference proteome</keyword>
<name>A0ABV5JIS8_9RHOB</name>
<comment type="caution">
    <text evidence="2">The sequence shown here is derived from an EMBL/GenBank/DDBJ whole genome shotgun (WGS) entry which is preliminary data.</text>
</comment>
<feature type="transmembrane region" description="Helical" evidence="1">
    <location>
        <begin position="74"/>
        <end position="94"/>
    </location>
</feature>
<evidence type="ECO:0000256" key="1">
    <source>
        <dbReference type="SAM" id="Phobius"/>
    </source>
</evidence>
<dbReference type="EMBL" id="JBHMEA010000049">
    <property type="protein sequence ID" value="MFB9233366.1"/>
    <property type="molecule type" value="Genomic_DNA"/>
</dbReference>
<evidence type="ECO:0000313" key="3">
    <source>
        <dbReference type="Proteomes" id="UP001589683"/>
    </source>
</evidence>
<evidence type="ECO:0000313" key="2">
    <source>
        <dbReference type="EMBL" id="MFB9233366.1"/>
    </source>
</evidence>
<dbReference type="RefSeq" id="WP_213888286.1">
    <property type="nucleotide sequence ID" value="NZ_JAGFNU010000003.1"/>
</dbReference>
<keyword evidence="1" id="KW-1133">Transmembrane helix</keyword>
<accession>A0ABV5JIS8</accession>